<dbReference type="InterPro" id="IPR046357">
    <property type="entry name" value="PPIase_dom_sf"/>
</dbReference>
<sequence length="141" mass="15281">MTQAQTGNNVKVHYTGRLDNGQVFDSSAERDPLEFTLGQGQLIPGFEKAVSGMQVGDKKTVTIPAEDAYGTRQEELLFSVERTQLPDHIQPEVGQQLQVSQDGQATVVTVADLTDTTIVLDANHPLAGENLTFDLEVVEVA</sequence>
<dbReference type="InterPro" id="IPR001179">
    <property type="entry name" value="PPIase_FKBP_dom"/>
</dbReference>
<gene>
    <name evidence="12" type="ORF">SAMN05660653_01948</name>
</gene>
<comment type="catalytic activity">
    <reaction evidence="1 9 10">
        <text>[protein]-peptidylproline (omega=180) = [protein]-peptidylproline (omega=0)</text>
        <dbReference type="Rhea" id="RHEA:16237"/>
        <dbReference type="Rhea" id="RHEA-COMP:10747"/>
        <dbReference type="Rhea" id="RHEA-COMP:10748"/>
        <dbReference type="ChEBI" id="CHEBI:83833"/>
        <dbReference type="ChEBI" id="CHEBI:83834"/>
        <dbReference type="EC" id="5.2.1.8"/>
    </reaction>
</comment>
<dbReference type="EC" id="5.2.1.8" evidence="10"/>
<evidence type="ECO:0000259" key="11">
    <source>
        <dbReference type="PROSITE" id="PS50059"/>
    </source>
</evidence>
<feature type="domain" description="PPIase FKBP-type" evidence="11">
    <location>
        <begin position="7"/>
        <end position="88"/>
    </location>
</feature>
<evidence type="ECO:0000313" key="12">
    <source>
        <dbReference type="EMBL" id="SDB40550.1"/>
    </source>
</evidence>
<evidence type="ECO:0000256" key="5">
    <source>
        <dbReference type="ARBA" id="ARBA00023110"/>
    </source>
</evidence>
<dbReference type="STRING" id="617002.SAMN05660653_01948"/>
<dbReference type="Gene3D" id="3.10.50.40">
    <property type="match status" value="1"/>
</dbReference>
<evidence type="ECO:0000256" key="7">
    <source>
        <dbReference type="ARBA" id="ARBA00023235"/>
    </source>
</evidence>
<dbReference type="SUPFAM" id="SSF54534">
    <property type="entry name" value="FKBP-like"/>
    <property type="match status" value="1"/>
</dbReference>
<dbReference type="PANTHER" id="PTHR47861">
    <property type="entry name" value="FKBP-TYPE PEPTIDYL-PROLYL CIS-TRANS ISOMERASE SLYD"/>
    <property type="match status" value="1"/>
</dbReference>
<dbReference type="PROSITE" id="PS50059">
    <property type="entry name" value="FKBP_PPIASE"/>
    <property type="match status" value="1"/>
</dbReference>
<evidence type="ECO:0000256" key="8">
    <source>
        <dbReference type="ARBA" id="ARBA00037071"/>
    </source>
</evidence>
<dbReference type="PANTHER" id="PTHR47861:SF3">
    <property type="entry name" value="FKBP-TYPE PEPTIDYL-PROLYL CIS-TRANS ISOMERASE SLYD"/>
    <property type="match status" value="1"/>
</dbReference>
<evidence type="ECO:0000256" key="2">
    <source>
        <dbReference type="ARBA" id="ARBA00004496"/>
    </source>
</evidence>
<keyword evidence="13" id="KW-1185">Reference proteome</keyword>
<accession>A0A1G6D630</accession>
<dbReference type="Proteomes" id="UP000198771">
    <property type="component" value="Unassembled WGS sequence"/>
</dbReference>
<protein>
    <recommendedName>
        <fullName evidence="10">Peptidyl-prolyl cis-trans isomerase</fullName>
        <ecNumber evidence="10">5.2.1.8</ecNumber>
    </recommendedName>
</protein>
<keyword evidence="7 9" id="KW-0413">Isomerase</keyword>
<dbReference type="GO" id="GO:0003755">
    <property type="term" value="F:peptidyl-prolyl cis-trans isomerase activity"/>
    <property type="evidence" value="ECO:0007669"/>
    <property type="project" value="UniProtKB-UniRule"/>
</dbReference>
<keyword evidence="5 9" id="KW-0697">Rotamase</keyword>
<comment type="subcellular location">
    <subcellularLocation>
        <location evidence="2">Cytoplasm</location>
    </subcellularLocation>
</comment>
<evidence type="ECO:0000313" key="13">
    <source>
        <dbReference type="Proteomes" id="UP000198771"/>
    </source>
</evidence>
<dbReference type="EMBL" id="FMXO01000010">
    <property type="protein sequence ID" value="SDB40550.1"/>
    <property type="molecule type" value="Genomic_DNA"/>
</dbReference>
<reference evidence="12 13" key="1">
    <citation type="submission" date="2016-10" db="EMBL/GenBank/DDBJ databases">
        <authorList>
            <person name="de Groot N.N."/>
        </authorList>
    </citation>
    <scope>NUCLEOTIDE SEQUENCE [LARGE SCALE GENOMIC DNA]</scope>
    <source>
        <strain evidence="12 13">ASO4-2</strain>
    </source>
</reference>
<dbReference type="GO" id="GO:0042026">
    <property type="term" value="P:protein refolding"/>
    <property type="evidence" value="ECO:0007669"/>
    <property type="project" value="UniProtKB-ARBA"/>
</dbReference>
<evidence type="ECO:0000256" key="1">
    <source>
        <dbReference type="ARBA" id="ARBA00000971"/>
    </source>
</evidence>
<organism evidence="12 13">
    <name type="scientific">Desulfonatronum thiosulfatophilum</name>
    <dbReference type="NCBI Taxonomy" id="617002"/>
    <lineage>
        <taxon>Bacteria</taxon>
        <taxon>Pseudomonadati</taxon>
        <taxon>Thermodesulfobacteriota</taxon>
        <taxon>Desulfovibrionia</taxon>
        <taxon>Desulfovibrionales</taxon>
        <taxon>Desulfonatronaceae</taxon>
        <taxon>Desulfonatronum</taxon>
    </lineage>
</organism>
<keyword evidence="6" id="KW-0143">Chaperone</keyword>
<comment type="function">
    <text evidence="8">Also involved in hydrogenase metallocenter assembly, probably by participating in the nickel insertion step. This function in hydrogenase biosynthesis requires chaperone activity and the presence of the metal-binding domain, but not PPIase activity.</text>
</comment>
<dbReference type="AlphaFoldDB" id="A0A1G6D630"/>
<dbReference type="RefSeq" id="WP_092120728.1">
    <property type="nucleotide sequence ID" value="NZ_FMXO01000010.1"/>
</dbReference>
<dbReference type="GO" id="GO:0005737">
    <property type="term" value="C:cytoplasm"/>
    <property type="evidence" value="ECO:0007669"/>
    <property type="project" value="UniProtKB-SubCell"/>
</dbReference>
<evidence type="ECO:0000256" key="6">
    <source>
        <dbReference type="ARBA" id="ARBA00023186"/>
    </source>
</evidence>
<proteinExistence type="inferred from homology"/>
<evidence type="ECO:0000256" key="4">
    <source>
        <dbReference type="ARBA" id="ARBA00022490"/>
    </source>
</evidence>
<keyword evidence="4" id="KW-0963">Cytoplasm</keyword>
<evidence type="ECO:0000256" key="10">
    <source>
        <dbReference type="RuleBase" id="RU003915"/>
    </source>
</evidence>
<evidence type="ECO:0000256" key="3">
    <source>
        <dbReference type="ARBA" id="ARBA00006577"/>
    </source>
</evidence>
<evidence type="ECO:0000256" key="9">
    <source>
        <dbReference type="PROSITE-ProRule" id="PRU00277"/>
    </source>
</evidence>
<name>A0A1G6D630_9BACT</name>
<dbReference type="Pfam" id="PF00254">
    <property type="entry name" value="FKBP_C"/>
    <property type="match status" value="1"/>
</dbReference>
<dbReference type="OrthoDB" id="9808891at2"/>
<comment type="similarity">
    <text evidence="3 10">Belongs to the FKBP-type PPIase family.</text>
</comment>